<gene>
    <name evidence="2" type="ORF">B0X71_14240</name>
</gene>
<reference evidence="2 3" key="1">
    <citation type="submission" date="2017-02" db="EMBL/GenBank/DDBJ databases">
        <title>The complete genomic sequence of a novel cold adapted crude oil-degrading bacterium Planococcus qaidamina Y42.</title>
        <authorList>
            <person name="Yang R."/>
        </authorList>
    </citation>
    <scope>NUCLEOTIDE SEQUENCE [LARGE SCALE GENOMIC DNA]</scope>
    <source>
        <strain evidence="2 3">Y42</strain>
    </source>
</reference>
<dbReference type="InterPro" id="IPR004860">
    <property type="entry name" value="LAGLIDADG_dom"/>
</dbReference>
<evidence type="ECO:0000313" key="3">
    <source>
        <dbReference type="Proteomes" id="UP000188184"/>
    </source>
</evidence>
<name>A0A1Q2L148_9BACL</name>
<dbReference type="AlphaFoldDB" id="A0A1Q2L148"/>
<dbReference type="SUPFAM" id="SSF55608">
    <property type="entry name" value="Homing endonucleases"/>
    <property type="match status" value="1"/>
</dbReference>
<accession>A0A1Q2L148</accession>
<dbReference type="GO" id="GO:0004519">
    <property type="term" value="F:endonuclease activity"/>
    <property type="evidence" value="ECO:0007669"/>
    <property type="project" value="InterPro"/>
</dbReference>
<sequence>MHDLLCGKLLGDGCLTKQLGRKPRFQFTHCKQDKGWSEHCYESLSSFLPLNPPKYRKLIDSRTTAGYTESYIVQSRTSEEFCRLYEIWYPLSQKTLPIPYIQKHFTDRSLAWWYQDDGHLKQQRGIPRKIILSTDSFSKKENLFLIDFLKKKYGLAFSLDNQNRLLLYDQFQIIYFLKLVDPYLHESMSRKKSPPGTQRKIAARTSIYLPNNIVLIKPTSEINSQYEKLPLLIKIISDHHGFFKWYSFISKQTRITNGYQIRIEADHRKVLERLRVESGLSVSQLTMCCFNL</sequence>
<dbReference type="RefSeq" id="WP_077590044.1">
    <property type="nucleotide sequence ID" value="NZ_CP019640.1"/>
</dbReference>
<keyword evidence="3" id="KW-1185">Reference proteome</keyword>
<proteinExistence type="predicted"/>
<dbReference type="InterPro" id="IPR027434">
    <property type="entry name" value="Homing_endonucl"/>
</dbReference>
<dbReference type="Gene3D" id="3.10.28.10">
    <property type="entry name" value="Homing endonucleases"/>
    <property type="match status" value="2"/>
</dbReference>
<feature type="domain" description="Homing endonuclease LAGLIDADG" evidence="1">
    <location>
        <begin position="5"/>
        <end position="165"/>
    </location>
</feature>
<dbReference type="OrthoDB" id="2351986at2"/>
<dbReference type="EMBL" id="CP019640">
    <property type="protein sequence ID" value="AQQ54151.1"/>
    <property type="molecule type" value="Genomic_DNA"/>
</dbReference>
<dbReference type="Proteomes" id="UP000188184">
    <property type="component" value="Chromosome"/>
</dbReference>
<evidence type="ECO:0000313" key="2">
    <source>
        <dbReference type="EMBL" id="AQQ54151.1"/>
    </source>
</evidence>
<evidence type="ECO:0000259" key="1">
    <source>
        <dbReference type="Pfam" id="PF03161"/>
    </source>
</evidence>
<organism evidence="2 3">
    <name type="scientific">Planococcus lenghuensis</name>
    <dbReference type="NCBI Taxonomy" id="2213202"/>
    <lineage>
        <taxon>Bacteria</taxon>
        <taxon>Bacillati</taxon>
        <taxon>Bacillota</taxon>
        <taxon>Bacilli</taxon>
        <taxon>Bacillales</taxon>
        <taxon>Caryophanaceae</taxon>
        <taxon>Planococcus</taxon>
    </lineage>
</organism>
<dbReference type="Pfam" id="PF03161">
    <property type="entry name" value="LAGLIDADG_2"/>
    <property type="match status" value="1"/>
</dbReference>
<dbReference type="KEGG" id="pmar:B0X71_14240"/>
<protein>
    <recommendedName>
        <fullName evidence="1">Homing endonuclease LAGLIDADG domain-containing protein</fullName>
    </recommendedName>
</protein>